<dbReference type="Proteomes" id="UP001291623">
    <property type="component" value="Unassembled WGS sequence"/>
</dbReference>
<protein>
    <submittedName>
        <fullName evidence="2">Uncharacterized protein</fullName>
    </submittedName>
</protein>
<name>A0AAE1V4J3_9SOLA</name>
<accession>A0AAE1V4J3</accession>
<organism evidence="2 3">
    <name type="scientific">Anisodus tanguticus</name>
    <dbReference type="NCBI Taxonomy" id="243964"/>
    <lineage>
        <taxon>Eukaryota</taxon>
        <taxon>Viridiplantae</taxon>
        <taxon>Streptophyta</taxon>
        <taxon>Embryophyta</taxon>
        <taxon>Tracheophyta</taxon>
        <taxon>Spermatophyta</taxon>
        <taxon>Magnoliopsida</taxon>
        <taxon>eudicotyledons</taxon>
        <taxon>Gunneridae</taxon>
        <taxon>Pentapetalae</taxon>
        <taxon>asterids</taxon>
        <taxon>lamiids</taxon>
        <taxon>Solanales</taxon>
        <taxon>Solanaceae</taxon>
        <taxon>Solanoideae</taxon>
        <taxon>Hyoscyameae</taxon>
        <taxon>Anisodus</taxon>
    </lineage>
</organism>
<proteinExistence type="predicted"/>
<evidence type="ECO:0000256" key="1">
    <source>
        <dbReference type="SAM" id="Phobius"/>
    </source>
</evidence>
<evidence type="ECO:0000313" key="3">
    <source>
        <dbReference type="Proteomes" id="UP001291623"/>
    </source>
</evidence>
<evidence type="ECO:0000313" key="2">
    <source>
        <dbReference type="EMBL" id="KAK4348399.1"/>
    </source>
</evidence>
<keyword evidence="1" id="KW-0472">Membrane</keyword>
<sequence>MSWSVFLEKRILDLMRGPDLLILIGDHNLISTWWFIYLVRDCMNIMKRLGGHYRGLLA</sequence>
<keyword evidence="3" id="KW-1185">Reference proteome</keyword>
<dbReference type="EMBL" id="JAVYJV010000017">
    <property type="protein sequence ID" value="KAK4348399.1"/>
    <property type="molecule type" value="Genomic_DNA"/>
</dbReference>
<keyword evidence="1" id="KW-0812">Transmembrane</keyword>
<comment type="caution">
    <text evidence="2">The sequence shown here is derived from an EMBL/GenBank/DDBJ whole genome shotgun (WGS) entry which is preliminary data.</text>
</comment>
<gene>
    <name evidence="2" type="ORF">RND71_031154</name>
</gene>
<keyword evidence="1" id="KW-1133">Transmembrane helix</keyword>
<dbReference type="AlphaFoldDB" id="A0AAE1V4J3"/>
<reference evidence="2" key="1">
    <citation type="submission" date="2023-12" db="EMBL/GenBank/DDBJ databases">
        <title>Genome assembly of Anisodus tanguticus.</title>
        <authorList>
            <person name="Wang Y.-J."/>
        </authorList>
    </citation>
    <scope>NUCLEOTIDE SEQUENCE</scope>
    <source>
        <strain evidence="2">KB-2021</strain>
        <tissue evidence="2">Leaf</tissue>
    </source>
</reference>
<feature type="transmembrane region" description="Helical" evidence="1">
    <location>
        <begin position="20"/>
        <end position="39"/>
    </location>
</feature>